<name>A0A1G7SY84_9EURY</name>
<evidence type="ECO:0000313" key="2">
    <source>
        <dbReference type="Proteomes" id="UP000199076"/>
    </source>
</evidence>
<organism evidence="1 2">
    <name type="scientific">Halorientalis regularis</name>
    <dbReference type="NCBI Taxonomy" id="660518"/>
    <lineage>
        <taxon>Archaea</taxon>
        <taxon>Methanobacteriati</taxon>
        <taxon>Methanobacteriota</taxon>
        <taxon>Stenosarchaea group</taxon>
        <taxon>Halobacteria</taxon>
        <taxon>Halobacteriales</taxon>
        <taxon>Haloarculaceae</taxon>
        <taxon>Halorientalis</taxon>
    </lineage>
</organism>
<reference evidence="2" key="1">
    <citation type="submission" date="2016-10" db="EMBL/GenBank/DDBJ databases">
        <authorList>
            <person name="Varghese N."/>
            <person name="Submissions S."/>
        </authorList>
    </citation>
    <scope>NUCLEOTIDE SEQUENCE [LARGE SCALE GENOMIC DNA]</scope>
    <source>
        <strain evidence="2">IBRC-M 10760</strain>
    </source>
</reference>
<dbReference type="AlphaFoldDB" id="A0A1G7SY84"/>
<keyword evidence="2" id="KW-1185">Reference proteome</keyword>
<proteinExistence type="predicted"/>
<dbReference type="Proteomes" id="UP000199076">
    <property type="component" value="Unassembled WGS sequence"/>
</dbReference>
<gene>
    <name evidence="1" type="ORF">SAMN05216218_12116</name>
</gene>
<accession>A0A1G7SY84</accession>
<sequence>MLEEAYELDFDAAIELKWEDFDNREHLNGEAFLDEYGLD</sequence>
<dbReference type="EMBL" id="FNBK01000021">
    <property type="protein sequence ID" value="SDG27941.1"/>
    <property type="molecule type" value="Genomic_DNA"/>
</dbReference>
<evidence type="ECO:0000313" key="1">
    <source>
        <dbReference type="EMBL" id="SDG27941.1"/>
    </source>
</evidence>
<protein>
    <submittedName>
        <fullName evidence="1">Uncharacterized protein</fullName>
    </submittedName>
</protein>